<accession>A0ABN9QWR7</accession>
<proteinExistence type="predicted"/>
<evidence type="ECO:0000313" key="2">
    <source>
        <dbReference type="EMBL" id="CAK0810171.1"/>
    </source>
</evidence>
<protein>
    <submittedName>
        <fullName evidence="2">Uncharacterized protein</fullName>
    </submittedName>
</protein>
<evidence type="ECO:0000256" key="1">
    <source>
        <dbReference type="SAM" id="MobiDB-lite"/>
    </source>
</evidence>
<keyword evidence="3" id="KW-1185">Reference proteome</keyword>
<feature type="compositionally biased region" description="Basic and acidic residues" evidence="1">
    <location>
        <begin position="1112"/>
        <end position="1126"/>
    </location>
</feature>
<reference evidence="2" key="1">
    <citation type="submission" date="2023-10" db="EMBL/GenBank/DDBJ databases">
        <authorList>
            <person name="Chen Y."/>
            <person name="Shah S."/>
            <person name="Dougan E. K."/>
            <person name="Thang M."/>
            <person name="Chan C."/>
        </authorList>
    </citation>
    <scope>NUCLEOTIDE SEQUENCE [LARGE SCALE GENOMIC DNA]</scope>
</reference>
<dbReference type="Proteomes" id="UP001189429">
    <property type="component" value="Unassembled WGS sequence"/>
</dbReference>
<dbReference type="EMBL" id="CAUYUJ010004581">
    <property type="protein sequence ID" value="CAK0810171.1"/>
    <property type="molecule type" value="Genomic_DNA"/>
</dbReference>
<comment type="caution">
    <text evidence="2">The sequence shown here is derived from an EMBL/GenBank/DDBJ whole genome shotgun (WGS) entry which is preliminary data.</text>
</comment>
<feature type="region of interest" description="Disordered" evidence="1">
    <location>
        <begin position="1099"/>
        <end position="1128"/>
    </location>
</feature>
<organism evidence="2 3">
    <name type="scientific">Prorocentrum cordatum</name>
    <dbReference type="NCBI Taxonomy" id="2364126"/>
    <lineage>
        <taxon>Eukaryota</taxon>
        <taxon>Sar</taxon>
        <taxon>Alveolata</taxon>
        <taxon>Dinophyceae</taxon>
        <taxon>Prorocentrales</taxon>
        <taxon>Prorocentraceae</taxon>
        <taxon>Prorocentrum</taxon>
    </lineage>
</organism>
<gene>
    <name evidence="2" type="ORF">PCOR1329_LOCUS15211</name>
</gene>
<evidence type="ECO:0000313" key="3">
    <source>
        <dbReference type="Proteomes" id="UP001189429"/>
    </source>
</evidence>
<name>A0ABN9QWR7_9DINO</name>
<sequence>MQRSLLPLPVPDWCRAQAAPGGSGGRTARRRRANGTLQGELVTELVVALNQLDAGSDDPPRCAGQEPNRMQQLCLEHLADSCAAMGSIPPDLSTEVALQELQVGAGYSDGEPVTVAPFAHDLVSLPAVGGAPVPLSQLLGADGPDIVRGFITSKVLPIQSAEIFKKEAGFARPYLDPVLRQPAAYLAFVERMRDGGMLEFRVDEGDFEEVGLATAWKKDGRQRLVIDCRGSNFRFAEPDKTSLASGGSFSSIELAPGEVLWTAGVDIADAFYNMGLPPELRHLFALPRLRAAQLGVRELGGRPVPGRAWARPCLAVLPMGWTHALDFCQKVHRNILLQKGGFDSVPELVDGMPAPHIQDGAYTAYVDNFISFGVDPDRRPLLAVFSSVYAFSRKYFDRVMKLPPSVRRELRWAASLIPLAWADLRATWSPRVYASDASEEGGGVCQKEADLGAIRGAGRYGERWRFRRGTASRPRDCLFEQSDPPSADAAKVEPIADSVVSPNVEHVVSPEEAVEDPEGNLWNVPEVEEKLHGGRWQVVSSGGWARSEKIIVLEGRALVHSLRHALRDSKSFGKRILFLCDNMGLVCAMEKGRSSAGGVLRVARQWGAWCLAGAVQASVRWIPSERNVADAPSRRHIPLGVWIDNGAADSAEGIEQWAVRGAGRSSQQADCRSAGLELAELAVREPAVGVLRGARRAVAAQSRQVLRTLPPPAARSRRMARAARREQGAAAAARRAALGGPGSLLQRASVAPKTVGQYDGLWQDILRVWLRWRAVCSLQSAPSDDETDFVVASWMDQEISFGELAQGGTKELAAVSYFRTQFARSGGLSLPRPAQAVKGWKRLASGRARLPLPWEVVALIALEMLLTGFWAMAAWTVAAVHCCFRPSELQRFIAEMLVPPVPGTHVANRAIVLHPSEEEISGRTGQFDKKEGHAGEQLQRRPLVLVLSVLGVQTAAALVKREFTSAAIFEYTVDILLPGVSHRLMEAMKPGRCSRHHVSHEDESDGGPALGVVRRLATESAGGTAYEVEYFGAIEPYFSWWLDSRQKKGDKLFLHVLHARMLHQFTANEAADFHMEMLRESEDSPAVPHDVAQAAPVEVDGGRSARGPPASRKAEVPARMRPDAAGREASALVEIHDDDEDDDAAFEELEREFQALAGKAEDTKAEGKDSNRERFGRLRAKLAEARKLASAVLGAIPPSGSSANPWARSGRSTARLLRRASRARTAVKSLGRLAEKEMEDMAQHLDHGDSGSDQFKALAVKCLLLVLRPAHPIASCRRCARAGSRRAANNRTKDVQLRGLAARPLARDRPLGGQLLIPLGRRVRSLEVRRPLFGVFNAIWEQTGSGRTLLARDSLDELTRGCLLLPLAPTNLGAATTGVASCSDSGEGGAGTCTAVGVTEGAPGFLASTGNPETWGHRVAGYSGRRVVELPRDLEPKIAENKPRILSVRGRGPRREMPCRDAGGANAGRQGALAAWSGLFTRLPGVIGRAKAIFDFIKAVKVLMGFSKHYTSPVACSGSSRDSVELELELGRPADCANLRGITQCLEVKDLPGESVEFSEGPIRESPLGQQLGQIGYWRALSAEGRRSSGKLRGLTRQCSAIFWSSDLYVGIGYINAKSVDGKLGEYIEACWTELEPPCPAVNAAAAPQWMMPSLKGRTGAWLGEILALRPRHVQVRDKRAVLHIESSKMGLMTGAFEDVCLRDGDSANQRCAFDQIDNLAFQGHQREARQRDAILVADMVDGAGDDQARAVAGSSDARLGAQIDGGLIGNEDGAAVSASGGMVRLDGAERPVELAPAERAELEVAER</sequence>